<dbReference type="OrthoDB" id="1883087at2759"/>
<feature type="domain" description="MATH" evidence="1">
    <location>
        <begin position="165"/>
        <end position="287"/>
    </location>
</feature>
<dbReference type="InterPro" id="IPR002083">
    <property type="entry name" value="MATH/TRAF_dom"/>
</dbReference>
<dbReference type="SUPFAM" id="SSF49599">
    <property type="entry name" value="TRAF domain-like"/>
    <property type="match status" value="2"/>
</dbReference>
<protein>
    <submittedName>
        <fullName evidence="3">Uncharacterized protein LOC108824104</fullName>
    </submittedName>
</protein>
<dbReference type="KEGG" id="rsz:108824104"/>
<evidence type="ECO:0000313" key="2">
    <source>
        <dbReference type="Proteomes" id="UP000504610"/>
    </source>
</evidence>
<evidence type="ECO:0000313" key="3">
    <source>
        <dbReference type="RefSeq" id="XP_018452965.1"/>
    </source>
</evidence>
<keyword evidence="2" id="KW-1185">Reference proteome</keyword>
<reference evidence="2" key="1">
    <citation type="journal article" date="2019" name="Database">
        <title>The radish genome database (RadishGD): an integrated information resource for radish genomics.</title>
        <authorList>
            <person name="Yu H.J."/>
            <person name="Baek S."/>
            <person name="Lee Y.J."/>
            <person name="Cho A."/>
            <person name="Mun J.H."/>
        </authorList>
    </citation>
    <scope>NUCLEOTIDE SEQUENCE [LARGE SCALE GENOMIC DNA]</scope>
    <source>
        <strain evidence="2">cv. WK10039</strain>
    </source>
</reference>
<dbReference type="GeneID" id="108824104"/>
<proteinExistence type="predicted"/>
<accession>A0A6J0KYJ1</accession>
<reference evidence="3" key="2">
    <citation type="submission" date="2025-08" db="UniProtKB">
        <authorList>
            <consortium name="RefSeq"/>
        </authorList>
    </citation>
    <scope>IDENTIFICATION</scope>
    <source>
        <tissue evidence="3">Leaf</tissue>
    </source>
</reference>
<dbReference type="PROSITE" id="PS50144">
    <property type="entry name" value="MATH"/>
    <property type="match status" value="2"/>
</dbReference>
<evidence type="ECO:0000259" key="1">
    <source>
        <dbReference type="PROSITE" id="PS50144"/>
    </source>
</evidence>
<dbReference type="SMART" id="SM00061">
    <property type="entry name" value="MATH"/>
    <property type="match status" value="2"/>
</dbReference>
<organism evidence="2 3">
    <name type="scientific">Raphanus sativus</name>
    <name type="common">Radish</name>
    <name type="synonym">Raphanus raphanistrum var. sativus</name>
    <dbReference type="NCBI Taxonomy" id="3726"/>
    <lineage>
        <taxon>Eukaryota</taxon>
        <taxon>Viridiplantae</taxon>
        <taxon>Streptophyta</taxon>
        <taxon>Embryophyta</taxon>
        <taxon>Tracheophyta</taxon>
        <taxon>Spermatophyta</taxon>
        <taxon>Magnoliopsida</taxon>
        <taxon>eudicotyledons</taxon>
        <taxon>Gunneridae</taxon>
        <taxon>Pentapetalae</taxon>
        <taxon>rosids</taxon>
        <taxon>malvids</taxon>
        <taxon>Brassicales</taxon>
        <taxon>Brassicaceae</taxon>
        <taxon>Brassiceae</taxon>
        <taxon>Raphanus</taxon>
    </lineage>
</organism>
<dbReference type="PANTHER" id="PTHR46162">
    <property type="entry name" value="TRAF-LIKE FAMILY PROTEIN"/>
    <property type="match status" value="1"/>
</dbReference>
<feature type="domain" description="MATH" evidence="1">
    <location>
        <begin position="19"/>
        <end position="143"/>
    </location>
</feature>
<dbReference type="Proteomes" id="UP000504610">
    <property type="component" value="Chromosome 9"/>
</dbReference>
<dbReference type="RefSeq" id="XP_018452965.1">
    <property type="nucleotide sequence ID" value="XM_018597463.2"/>
</dbReference>
<gene>
    <name evidence="3" type="primary">LOC108824104</name>
</gene>
<dbReference type="AlphaFoldDB" id="A0A6J0KYJ1"/>
<dbReference type="InterPro" id="IPR008974">
    <property type="entry name" value="TRAF-like"/>
</dbReference>
<sequence length="296" mass="33904">MSRPIPIEEMVRLFKSRHRTSHLFKIDNFSLFKKYKIEKVYSSVFDLGGHKWRLRVYPNGSNRMKARGHVSIFLTNQASVNVKIEYEVFVVSQLEQIWESSGHKVFGTYSEPVSKGSPKLISLVDLKRNGFLIGDCCMCGVKLHGIEPSASGTAECFSLIEKPPNHKVTWMMTRFSSFDPEKVHHSHEFVVGNRKWRIQVHPRGFEEEKDESFSVYLIGEGFINNAPNTETYAKFKLRVLDQVNRNHVEKTCSGGLETSKGFADFMCLTKLVEPYLVNDKLYVGVDFEVVSVATYC</sequence>
<name>A0A6J0KYJ1_RAPSA</name>
<dbReference type="CDD" id="cd00121">
    <property type="entry name" value="MATH"/>
    <property type="match status" value="2"/>
</dbReference>
<dbReference type="Gene3D" id="2.60.210.10">
    <property type="entry name" value="Apoptosis, Tumor Necrosis Factor Receptor Associated Protein 2, Chain A"/>
    <property type="match status" value="2"/>
</dbReference>
<dbReference type="Pfam" id="PF22486">
    <property type="entry name" value="MATH_2"/>
    <property type="match status" value="2"/>
</dbReference>
<dbReference type="PANTHER" id="PTHR46162:SF19">
    <property type="entry name" value="TRAF-LIKE FAMILY PROTEIN"/>
    <property type="match status" value="1"/>
</dbReference>